<dbReference type="SUPFAM" id="SSF63411">
    <property type="entry name" value="LuxS/MPP-like metallohydrolase"/>
    <property type="match status" value="1"/>
</dbReference>
<reference evidence="2 3" key="1">
    <citation type="journal article" date="2019" name="Nat. Microbiol.">
        <title>Mediterranean grassland soil C-N compound turnover is dependent on rainfall and depth, and is mediated by genomically divergent microorganisms.</title>
        <authorList>
            <person name="Diamond S."/>
            <person name="Andeer P.F."/>
            <person name="Li Z."/>
            <person name="Crits-Christoph A."/>
            <person name="Burstein D."/>
            <person name="Anantharaman K."/>
            <person name="Lane K.R."/>
            <person name="Thomas B.C."/>
            <person name="Pan C."/>
            <person name="Northen T.R."/>
            <person name="Banfield J.F."/>
        </authorList>
    </citation>
    <scope>NUCLEOTIDE SEQUENCE [LARGE SCALE GENOMIC DNA]</scope>
    <source>
        <strain evidence="2">WS_8</strain>
    </source>
</reference>
<evidence type="ECO:0000259" key="1">
    <source>
        <dbReference type="Pfam" id="PF05193"/>
    </source>
</evidence>
<dbReference type="InterPro" id="IPR007863">
    <property type="entry name" value="Peptidase_M16_C"/>
</dbReference>
<accession>A0A538TQF2</accession>
<proteinExistence type="predicted"/>
<dbReference type="Gene3D" id="3.30.830.10">
    <property type="entry name" value="Metalloenzyme, LuxS/M16 peptidase-like"/>
    <property type="match status" value="1"/>
</dbReference>
<feature type="non-terminal residue" evidence="2">
    <location>
        <position position="1"/>
    </location>
</feature>
<organism evidence="2 3">
    <name type="scientific">Eiseniibacteriota bacterium</name>
    <dbReference type="NCBI Taxonomy" id="2212470"/>
    <lineage>
        <taxon>Bacteria</taxon>
        <taxon>Candidatus Eiseniibacteriota</taxon>
    </lineage>
</organism>
<protein>
    <submittedName>
        <fullName evidence="2">Insulinase family protein</fullName>
    </submittedName>
</protein>
<comment type="caution">
    <text evidence="2">The sequence shown here is derived from an EMBL/GenBank/DDBJ whole genome shotgun (WGS) entry which is preliminary data.</text>
</comment>
<evidence type="ECO:0000313" key="3">
    <source>
        <dbReference type="Proteomes" id="UP000316609"/>
    </source>
</evidence>
<dbReference type="AlphaFoldDB" id="A0A538TQF2"/>
<feature type="domain" description="Peptidase M16 C-terminal" evidence="1">
    <location>
        <begin position="2"/>
        <end position="59"/>
    </location>
</feature>
<dbReference type="Pfam" id="PF05193">
    <property type="entry name" value="Peptidase_M16_C"/>
    <property type="match status" value="1"/>
</dbReference>
<dbReference type="InterPro" id="IPR011249">
    <property type="entry name" value="Metalloenz_LuxS/M16"/>
</dbReference>
<evidence type="ECO:0000313" key="2">
    <source>
        <dbReference type="EMBL" id="TMQ65866.1"/>
    </source>
</evidence>
<gene>
    <name evidence="2" type="ORF">E6K78_06925</name>
</gene>
<dbReference type="EMBL" id="VBOY01000063">
    <property type="protein sequence ID" value="TMQ65866.1"/>
    <property type="molecule type" value="Genomic_DNA"/>
</dbReference>
<name>A0A538TQF2_UNCEI</name>
<dbReference type="GO" id="GO:0046872">
    <property type="term" value="F:metal ion binding"/>
    <property type="evidence" value="ECO:0007669"/>
    <property type="project" value="InterPro"/>
</dbReference>
<sequence length="143" mass="16022">GATYSASVSFTNRTPLTGYATMSVAFGCAPENVEKMVSATLAEVKKLRDQGPSADDVQKDQEIERRELETNLRRNPYWTGSMQTVHSLGWDPRRIAKRRERIELLTTQNLRESFRKYFPLDHYTVVTLLPETGVGGAGGSKGR</sequence>
<dbReference type="Proteomes" id="UP000316609">
    <property type="component" value="Unassembled WGS sequence"/>
</dbReference>